<evidence type="ECO:0000313" key="18">
    <source>
        <dbReference type="EMBL" id="TMW68920.1"/>
    </source>
</evidence>
<keyword evidence="6" id="KW-0808">Transferase</keyword>
<dbReference type="AlphaFoldDB" id="A0A8K1CST0"/>
<dbReference type="SUPFAM" id="SSF161084">
    <property type="entry name" value="MAPEG domain-like"/>
    <property type="match status" value="1"/>
</dbReference>
<comment type="catalytic activity">
    <reaction evidence="16">
        <text>RX + glutathione = an S-substituted glutathione + a halide anion + H(+)</text>
        <dbReference type="Rhea" id="RHEA:16437"/>
        <dbReference type="ChEBI" id="CHEBI:15378"/>
        <dbReference type="ChEBI" id="CHEBI:16042"/>
        <dbReference type="ChEBI" id="CHEBI:17792"/>
        <dbReference type="ChEBI" id="CHEBI:57925"/>
        <dbReference type="ChEBI" id="CHEBI:90779"/>
        <dbReference type="EC" id="2.5.1.18"/>
    </reaction>
    <physiologicalReaction direction="left-to-right" evidence="16">
        <dbReference type="Rhea" id="RHEA:16438"/>
    </physiologicalReaction>
</comment>
<keyword evidence="10 17" id="KW-1133">Transmembrane helix</keyword>
<evidence type="ECO:0000256" key="16">
    <source>
        <dbReference type="ARBA" id="ARBA00049385"/>
    </source>
</evidence>
<proteinExistence type="inferred from homology"/>
<comment type="subcellular location">
    <subcellularLocation>
        <location evidence="3">Endoplasmic reticulum membrane</location>
        <topology evidence="3">Multi-pass membrane protein</topology>
    </subcellularLocation>
    <subcellularLocation>
        <location evidence="2">Mitochondrion outer membrane</location>
    </subcellularLocation>
</comment>
<comment type="subunit">
    <text evidence="14">Homotrimer; The trimer binds only one molecule of glutathione.</text>
</comment>
<evidence type="ECO:0000256" key="7">
    <source>
        <dbReference type="ARBA" id="ARBA00022692"/>
    </source>
</evidence>
<comment type="function">
    <text evidence="1">Conjugation of reduced glutathione to a wide number of exogenous and endogenous hydrophobic electrophiles.</text>
</comment>
<dbReference type="PANTHER" id="PTHR10689:SF6">
    <property type="entry name" value="MICROSOMAL GLUTATHIONE S-TRANSFERASE 1"/>
    <property type="match status" value="1"/>
</dbReference>
<gene>
    <name evidence="18" type="ORF">Poli38472_001076</name>
</gene>
<dbReference type="InterPro" id="IPR001129">
    <property type="entry name" value="Membr-assoc_MAPEG"/>
</dbReference>
<keyword evidence="13 17" id="KW-0472">Membrane</keyword>
<evidence type="ECO:0000256" key="12">
    <source>
        <dbReference type="ARBA" id="ARBA00023128"/>
    </source>
</evidence>
<dbReference type="Pfam" id="PF01124">
    <property type="entry name" value="MAPEG"/>
    <property type="match status" value="1"/>
</dbReference>
<dbReference type="EC" id="2.5.1.18" evidence="5"/>
<keyword evidence="7 17" id="KW-0812">Transmembrane</keyword>
<name>A0A8K1CST0_PYTOL</name>
<organism evidence="18 19">
    <name type="scientific">Pythium oligandrum</name>
    <name type="common">Mycoparasitic fungus</name>
    <dbReference type="NCBI Taxonomy" id="41045"/>
    <lineage>
        <taxon>Eukaryota</taxon>
        <taxon>Sar</taxon>
        <taxon>Stramenopiles</taxon>
        <taxon>Oomycota</taxon>
        <taxon>Peronosporomycetes</taxon>
        <taxon>Pythiales</taxon>
        <taxon>Pythiaceae</taxon>
        <taxon>Pythium</taxon>
    </lineage>
</organism>
<keyword evidence="8" id="KW-1000">Mitochondrion outer membrane</keyword>
<dbReference type="InterPro" id="IPR023352">
    <property type="entry name" value="MAPEG-like_dom_sf"/>
</dbReference>
<dbReference type="PANTHER" id="PTHR10689">
    <property type="entry name" value="MICROSOMAL GLUTATHIONE S-TRANSFERASE 1"/>
    <property type="match status" value="1"/>
</dbReference>
<dbReference type="EMBL" id="SPLM01000001">
    <property type="protein sequence ID" value="TMW68920.1"/>
    <property type="molecule type" value="Genomic_DNA"/>
</dbReference>
<dbReference type="Gene3D" id="1.20.120.550">
    <property type="entry name" value="Membrane associated eicosanoid/glutathione metabolism-like domain"/>
    <property type="match status" value="1"/>
</dbReference>
<dbReference type="FunFam" id="1.20.120.550:FF:000005">
    <property type="entry name" value="Inorganic phosphate transporter 1-6"/>
    <property type="match status" value="1"/>
</dbReference>
<feature type="transmembrane region" description="Helical" evidence="17">
    <location>
        <begin position="136"/>
        <end position="157"/>
    </location>
</feature>
<keyword evidence="9" id="KW-0256">Endoplasmic reticulum</keyword>
<dbReference type="GO" id="GO:0005741">
    <property type="term" value="C:mitochondrial outer membrane"/>
    <property type="evidence" value="ECO:0007669"/>
    <property type="project" value="UniProtKB-SubCell"/>
</dbReference>
<dbReference type="GO" id="GO:0005789">
    <property type="term" value="C:endoplasmic reticulum membrane"/>
    <property type="evidence" value="ECO:0007669"/>
    <property type="project" value="UniProtKB-SubCell"/>
</dbReference>
<evidence type="ECO:0000256" key="17">
    <source>
        <dbReference type="SAM" id="Phobius"/>
    </source>
</evidence>
<evidence type="ECO:0000256" key="2">
    <source>
        <dbReference type="ARBA" id="ARBA00004294"/>
    </source>
</evidence>
<evidence type="ECO:0000256" key="15">
    <source>
        <dbReference type="ARBA" id="ARBA00039397"/>
    </source>
</evidence>
<evidence type="ECO:0000256" key="6">
    <source>
        <dbReference type="ARBA" id="ARBA00022679"/>
    </source>
</evidence>
<dbReference type="InterPro" id="IPR040162">
    <property type="entry name" value="MGST1-like"/>
</dbReference>
<evidence type="ECO:0000256" key="13">
    <source>
        <dbReference type="ARBA" id="ARBA00023136"/>
    </source>
</evidence>
<feature type="transmembrane region" description="Helical" evidence="17">
    <location>
        <begin position="90"/>
        <end position="115"/>
    </location>
</feature>
<dbReference type="Proteomes" id="UP000794436">
    <property type="component" value="Unassembled WGS sequence"/>
</dbReference>
<dbReference type="OrthoDB" id="193139at2759"/>
<evidence type="ECO:0000256" key="14">
    <source>
        <dbReference type="ARBA" id="ARBA00038540"/>
    </source>
</evidence>
<keyword evidence="19" id="KW-1185">Reference proteome</keyword>
<evidence type="ECO:0000256" key="4">
    <source>
        <dbReference type="ARBA" id="ARBA00010459"/>
    </source>
</evidence>
<evidence type="ECO:0000313" key="19">
    <source>
        <dbReference type="Proteomes" id="UP000794436"/>
    </source>
</evidence>
<evidence type="ECO:0000256" key="11">
    <source>
        <dbReference type="ARBA" id="ARBA00022990"/>
    </source>
</evidence>
<comment type="similarity">
    <text evidence="4">Belongs to the MAPEG family.</text>
</comment>
<feature type="transmembrane region" description="Helical" evidence="17">
    <location>
        <begin position="7"/>
        <end position="29"/>
    </location>
</feature>
<dbReference type="GO" id="GO:0004364">
    <property type="term" value="F:glutathione transferase activity"/>
    <property type="evidence" value="ECO:0007669"/>
    <property type="project" value="UniProtKB-EC"/>
</dbReference>
<evidence type="ECO:0000256" key="9">
    <source>
        <dbReference type="ARBA" id="ARBA00022824"/>
    </source>
</evidence>
<evidence type="ECO:0000256" key="8">
    <source>
        <dbReference type="ARBA" id="ARBA00022787"/>
    </source>
</evidence>
<protein>
    <recommendedName>
        <fullName evidence="15">Microsomal glutathione S-transferase 1</fullName>
        <ecNumber evidence="5">2.5.1.18</ecNumber>
    </recommendedName>
</protein>
<evidence type="ECO:0000256" key="10">
    <source>
        <dbReference type="ARBA" id="ARBA00022989"/>
    </source>
</evidence>
<reference evidence="18" key="1">
    <citation type="submission" date="2019-03" db="EMBL/GenBank/DDBJ databases">
        <title>Long read genome sequence of the mycoparasitic Pythium oligandrum ATCC 38472 isolated from sugarbeet rhizosphere.</title>
        <authorList>
            <person name="Gaulin E."/>
        </authorList>
    </citation>
    <scope>NUCLEOTIDE SEQUENCE</scope>
    <source>
        <strain evidence="18">ATCC 38472_TT</strain>
    </source>
</reference>
<evidence type="ECO:0000256" key="1">
    <source>
        <dbReference type="ARBA" id="ARBA00003701"/>
    </source>
</evidence>
<evidence type="ECO:0000256" key="3">
    <source>
        <dbReference type="ARBA" id="ARBA00004477"/>
    </source>
</evidence>
<sequence>MVASLNVRVYVACAAVLYFKFLGVIAVQAGKTFRAGGRPPEDNSLRMARGHLTQNYGLNSDEKDEKILKAREVELRWRRIVANDLESIPFALFIFAGGVMANANETVFAASMIVYTIARCLHTRAYAKARQPARAIYWFLAITMILVGMANALLAAFF</sequence>
<comment type="caution">
    <text evidence="18">The sequence shown here is derived from an EMBL/GenBank/DDBJ whole genome shotgun (WGS) entry which is preliminary data.</text>
</comment>
<keyword evidence="12" id="KW-0496">Mitochondrion</keyword>
<keyword evidence="11" id="KW-0007">Acetylation</keyword>
<accession>A0A8K1CST0</accession>
<evidence type="ECO:0000256" key="5">
    <source>
        <dbReference type="ARBA" id="ARBA00012452"/>
    </source>
</evidence>